<comment type="caution">
    <text evidence="1">The sequence shown here is derived from an EMBL/GenBank/DDBJ whole genome shotgun (WGS) entry which is preliminary data.</text>
</comment>
<proteinExistence type="predicted"/>
<accession>K2AVI0</accession>
<gene>
    <name evidence="1" type="ORF">ACD_49C00077G0020</name>
</gene>
<dbReference type="Gene3D" id="1.10.3210.10">
    <property type="entry name" value="Hypothetical protein af1432"/>
    <property type="match status" value="1"/>
</dbReference>
<organism evidence="1">
    <name type="scientific">uncultured bacterium</name>
    <name type="common">gcode 4</name>
    <dbReference type="NCBI Taxonomy" id="1234023"/>
    <lineage>
        <taxon>Bacteria</taxon>
        <taxon>environmental samples</taxon>
    </lineage>
</organism>
<evidence type="ECO:0000313" key="1">
    <source>
        <dbReference type="EMBL" id="EKD65892.1"/>
    </source>
</evidence>
<protein>
    <recommendedName>
        <fullName evidence="2">HD/PDEase domain-containing protein</fullName>
    </recommendedName>
</protein>
<dbReference type="EMBL" id="AMFJ01021663">
    <property type="protein sequence ID" value="EKD65892.1"/>
    <property type="molecule type" value="Genomic_DNA"/>
</dbReference>
<dbReference type="SUPFAM" id="SSF109604">
    <property type="entry name" value="HD-domain/PDEase-like"/>
    <property type="match status" value="1"/>
</dbReference>
<reference evidence="1" key="1">
    <citation type="journal article" date="2012" name="Science">
        <title>Fermentation, hydrogen, and sulfur metabolism in multiple uncultivated bacterial phyla.</title>
        <authorList>
            <person name="Wrighton K.C."/>
            <person name="Thomas B.C."/>
            <person name="Sharon I."/>
            <person name="Miller C.S."/>
            <person name="Castelle C.J."/>
            <person name="VerBerkmoes N.C."/>
            <person name="Wilkins M.J."/>
            <person name="Hettich R.L."/>
            <person name="Lipton M.S."/>
            <person name="Williams K.H."/>
            <person name="Long P.E."/>
            <person name="Banfield J.F."/>
        </authorList>
    </citation>
    <scope>NUCLEOTIDE SEQUENCE [LARGE SCALE GENOMIC DNA]</scope>
</reference>
<dbReference type="AlphaFoldDB" id="K2AVI0"/>
<evidence type="ECO:0008006" key="2">
    <source>
        <dbReference type="Google" id="ProtNLM"/>
    </source>
</evidence>
<sequence>MYKLITQDYLPFLDIFSEEKPEFLLPFFESKTMQRLSDISQNCGTEYCRFFEYTFNESRLEHSLWVALIIWHFTKDKKQTLAGFFHDISNTVFSHVGDYLLWDKENQESSEQYTTKLITEDEVIMRELKKLGITVAEVEDYKIYTIADNPGPQLSSDRLEYTLSSGSRLWNMELVELKEMYDDLEIFTNEKQEQEIGFKTKELWEKFWLLSLQNDSGCFSSYESASSMSFLSEILAYMLKQKMIKPMDLYTLTDSLIISIMESNADSKLSEMWNFYKNLSSYKIEKIKPKTNKYFVTSKVKRRFIDPLIQTNTWPKRLSELSPIFVDKRDYHLSQREEWVRLDYEI</sequence>
<name>K2AVI0_9BACT</name>